<keyword evidence="3 5" id="KW-0326">Glycosidase</keyword>
<dbReference type="InterPro" id="IPR023296">
    <property type="entry name" value="Glyco_hydro_beta-prop_sf"/>
</dbReference>
<evidence type="ECO:0000256" key="2">
    <source>
        <dbReference type="ARBA" id="ARBA00022801"/>
    </source>
</evidence>
<accession>A0A5C5Z4L7</accession>
<dbReference type="RefSeq" id="WP_146397446.1">
    <property type="nucleotide sequence ID" value="NZ_SJPJ01000001.1"/>
</dbReference>
<comment type="similarity">
    <text evidence="1 5">Belongs to the glycosyl hydrolase 43 family.</text>
</comment>
<dbReference type="SUPFAM" id="SSF75005">
    <property type="entry name" value="Arabinanase/levansucrase/invertase"/>
    <property type="match status" value="1"/>
</dbReference>
<sequence length="421" mass="47518" precursor="true">MTSTLRAIAILFLLSGVSGAQDRSEAFRRYAASDLEFELENTFFPKFNHKLVTGLGYNADPAQDPLVQKKVAVYRKDPKTVYHVRLHHPHQELQAAHHLRHALDGFVENTTFRDPTSPIRVGDTYHIWYSKSWGTPPVGQESGSQEAWQDIKGKWKRIYSWDFVSIWHATSKDGYHWQEQGVALEPGPAGSYDDRCVFTPDVLVANGKYYLYYQVATSPHVYKEGPHKIAFAWADSPQGPWHKSKQPILAPSEPGHFDSAKVHDPCLIVKGGKYYLYYKGHGADTQYGEPFHIGWGVAIADRPEGPFVKSKLNPVVCGGHEVMIFPYQSGVVGFVRQGPELYSMQYAEDGLNFRLVSHVTEVPHAGAFFRKGHFKDIDKHPAEFPKWGLAHDYRLGSGEAFLVRFDLSFPATTEQLKGLSQ</sequence>
<evidence type="ECO:0000313" key="7">
    <source>
        <dbReference type="EMBL" id="TWT81493.1"/>
    </source>
</evidence>
<organism evidence="7 8">
    <name type="scientific">Novipirellula herctigrandis</name>
    <dbReference type="NCBI Taxonomy" id="2527986"/>
    <lineage>
        <taxon>Bacteria</taxon>
        <taxon>Pseudomonadati</taxon>
        <taxon>Planctomycetota</taxon>
        <taxon>Planctomycetia</taxon>
        <taxon>Pirellulales</taxon>
        <taxon>Pirellulaceae</taxon>
        <taxon>Novipirellula</taxon>
    </lineage>
</organism>
<dbReference type="OrthoDB" id="9759709at2"/>
<dbReference type="AlphaFoldDB" id="A0A5C5Z4L7"/>
<evidence type="ECO:0000256" key="1">
    <source>
        <dbReference type="ARBA" id="ARBA00009865"/>
    </source>
</evidence>
<keyword evidence="8" id="KW-1185">Reference proteome</keyword>
<dbReference type="InterPro" id="IPR006710">
    <property type="entry name" value="Glyco_hydro_43"/>
</dbReference>
<feature type="site" description="Important for catalytic activity, responsible for pKa modulation of the active site Glu and correct orientation of both the proton donor and substrate" evidence="4">
    <location>
        <position position="264"/>
    </location>
</feature>
<evidence type="ECO:0000256" key="3">
    <source>
        <dbReference type="ARBA" id="ARBA00023295"/>
    </source>
</evidence>
<evidence type="ECO:0000256" key="6">
    <source>
        <dbReference type="SAM" id="SignalP"/>
    </source>
</evidence>
<feature type="signal peptide" evidence="6">
    <location>
        <begin position="1"/>
        <end position="20"/>
    </location>
</feature>
<gene>
    <name evidence="7" type="ORF">CA13_29460</name>
</gene>
<name>A0A5C5Z4L7_9BACT</name>
<dbReference type="Pfam" id="PF04616">
    <property type="entry name" value="Glyco_hydro_43"/>
    <property type="match status" value="1"/>
</dbReference>
<comment type="caution">
    <text evidence="7">The sequence shown here is derived from an EMBL/GenBank/DDBJ whole genome shotgun (WGS) entry which is preliminary data.</text>
</comment>
<evidence type="ECO:0000256" key="5">
    <source>
        <dbReference type="RuleBase" id="RU361187"/>
    </source>
</evidence>
<protein>
    <submittedName>
        <fullName evidence="7">Glycosyl hydrolases family 43</fullName>
    </submittedName>
</protein>
<dbReference type="GO" id="GO:0004553">
    <property type="term" value="F:hydrolase activity, hydrolyzing O-glycosyl compounds"/>
    <property type="evidence" value="ECO:0007669"/>
    <property type="project" value="InterPro"/>
</dbReference>
<dbReference type="EMBL" id="SJPJ01000001">
    <property type="protein sequence ID" value="TWT81493.1"/>
    <property type="molecule type" value="Genomic_DNA"/>
</dbReference>
<dbReference type="Proteomes" id="UP000315010">
    <property type="component" value="Unassembled WGS sequence"/>
</dbReference>
<reference evidence="7 8" key="1">
    <citation type="submission" date="2019-02" db="EMBL/GenBank/DDBJ databases">
        <title>Deep-cultivation of Planctomycetes and their phenomic and genomic characterization uncovers novel biology.</title>
        <authorList>
            <person name="Wiegand S."/>
            <person name="Jogler M."/>
            <person name="Boedeker C."/>
            <person name="Pinto D."/>
            <person name="Vollmers J."/>
            <person name="Rivas-Marin E."/>
            <person name="Kohn T."/>
            <person name="Peeters S.H."/>
            <person name="Heuer A."/>
            <person name="Rast P."/>
            <person name="Oberbeckmann S."/>
            <person name="Bunk B."/>
            <person name="Jeske O."/>
            <person name="Meyerdierks A."/>
            <person name="Storesund J.E."/>
            <person name="Kallscheuer N."/>
            <person name="Luecker S."/>
            <person name="Lage O.M."/>
            <person name="Pohl T."/>
            <person name="Merkel B.J."/>
            <person name="Hornburger P."/>
            <person name="Mueller R.-W."/>
            <person name="Bruemmer F."/>
            <person name="Labrenz M."/>
            <person name="Spormann A.M."/>
            <person name="Op Den Camp H."/>
            <person name="Overmann J."/>
            <person name="Amann R."/>
            <person name="Jetten M.S.M."/>
            <person name="Mascher T."/>
            <person name="Medema M.H."/>
            <person name="Devos D.P."/>
            <person name="Kaster A.-K."/>
            <person name="Ovreas L."/>
            <person name="Rohde M."/>
            <person name="Galperin M.Y."/>
            <person name="Jogler C."/>
        </authorList>
    </citation>
    <scope>NUCLEOTIDE SEQUENCE [LARGE SCALE GENOMIC DNA]</scope>
    <source>
        <strain evidence="7 8">CA13</strain>
    </source>
</reference>
<proteinExistence type="inferred from homology"/>
<keyword evidence="6" id="KW-0732">Signal</keyword>
<evidence type="ECO:0000313" key="8">
    <source>
        <dbReference type="Proteomes" id="UP000315010"/>
    </source>
</evidence>
<evidence type="ECO:0000256" key="4">
    <source>
        <dbReference type="PIRSR" id="PIRSR606710-2"/>
    </source>
</evidence>
<dbReference type="Gene3D" id="2.115.10.20">
    <property type="entry name" value="Glycosyl hydrolase domain, family 43"/>
    <property type="match status" value="1"/>
</dbReference>
<dbReference type="GO" id="GO:0005975">
    <property type="term" value="P:carbohydrate metabolic process"/>
    <property type="evidence" value="ECO:0007669"/>
    <property type="project" value="InterPro"/>
</dbReference>
<dbReference type="PANTHER" id="PTHR35279:SF1">
    <property type="entry name" value="ARABINANASE_LEVANSUCRASE_INVERTASE"/>
    <property type="match status" value="1"/>
</dbReference>
<keyword evidence="2 5" id="KW-0378">Hydrolase</keyword>
<dbReference type="PANTHER" id="PTHR35279">
    <property type="match status" value="1"/>
</dbReference>
<feature type="chain" id="PRO_5023086403" evidence="6">
    <location>
        <begin position="21"/>
        <end position="421"/>
    </location>
</feature>